<dbReference type="AlphaFoldDB" id="A0A7X0VFF9"/>
<keyword evidence="5" id="KW-1185">Reference proteome</keyword>
<dbReference type="GO" id="GO:0008477">
    <property type="term" value="F:purine nucleosidase activity"/>
    <property type="evidence" value="ECO:0007669"/>
    <property type="project" value="TreeGrafter"/>
</dbReference>
<dbReference type="PANTHER" id="PTHR12304">
    <property type="entry name" value="INOSINE-URIDINE PREFERRING NUCLEOSIDE HYDROLASE"/>
    <property type="match status" value="1"/>
</dbReference>
<evidence type="ECO:0000259" key="3">
    <source>
        <dbReference type="Pfam" id="PF01156"/>
    </source>
</evidence>
<keyword evidence="1 4" id="KW-0378">Hydrolase</keyword>
<dbReference type="Pfam" id="PF01156">
    <property type="entry name" value="IU_nuc_hydro"/>
    <property type="match status" value="1"/>
</dbReference>
<dbReference type="PANTHER" id="PTHR12304:SF4">
    <property type="entry name" value="URIDINE NUCLEOSIDASE"/>
    <property type="match status" value="1"/>
</dbReference>
<sequence>MSTIAGSAQRVIIDTDIGDDIDDALAIWLAVKSPELDIAGITTVYKQTSKRAQMVSALLRAAGRSDIPVVPGASLPLISRQIYGRPVDPEEDPVQYLEEMRSEPVDTRWTAAEFIVRTAIGAEQPISLVTLGALTNVALALRVKPEIADRIAKIVVMGGAYDMNVSEYNFSCDPEAAQIVLSAGVPIVAVGLDVTFQCLLSERQTAAIRDSSDPAAKLVMKMREHWASPHIYLHDPLAVAAVYREDLVRTERRVVDIETGGAYTRGMSISLSGMNWHRPAADSHVRVCTAVEHQAFMDLYMQRILAFTPIEESDGIA</sequence>
<dbReference type="InterPro" id="IPR036452">
    <property type="entry name" value="Ribo_hydro-like"/>
</dbReference>
<dbReference type="GO" id="GO:0005829">
    <property type="term" value="C:cytosol"/>
    <property type="evidence" value="ECO:0007669"/>
    <property type="project" value="TreeGrafter"/>
</dbReference>
<dbReference type="SUPFAM" id="SSF53590">
    <property type="entry name" value="Nucleoside hydrolase"/>
    <property type="match status" value="1"/>
</dbReference>
<organism evidence="4 5">
    <name type="scientific">Cohnella nanjingensis</name>
    <dbReference type="NCBI Taxonomy" id="1387779"/>
    <lineage>
        <taxon>Bacteria</taxon>
        <taxon>Bacillati</taxon>
        <taxon>Bacillota</taxon>
        <taxon>Bacilli</taxon>
        <taxon>Bacillales</taxon>
        <taxon>Paenibacillaceae</taxon>
        <taxon>Cohnella</taxon>
    </lineage>
</organism>
<gene>
    <name evidence="4" type="ORF">H7C19_11165</name>
</gene>
<dbReference type="InterPro" id="IPR023186">
    <property type="entry name" value="IUNH"/>
</dbReference>
<accession>A0A7X0VFF9</accession>
<dbReference type="InterPro" id="IPR001910">
    <property type="entry name" value="Inosine/uridine_hydrolase_dom"/>
</dbReference>
<comment type="caution">
    <text evidence="4">The sequence shown here is derived from an EMBL/GenBank/DDBJ whole genome shotgun (WGS) entry which is preliminary data.</text>
</comment>
<dbReference type="EMBL" id="JACJVP010000019">
    <property type="protein sequence ID" value="MBB6671243.1"/>
    <property type="molecule type" value="Genomic_DNA"/>
</dbReference>
<evidence type="ECO:0000256" key="1">
    <source>
        <dbReference type="ARBA" id="ARBA00022801"/>
    </source>
</evidence>
<reference evidence="4 5" key="1">
    <citation type="submission" date="2020-08" db="EMBL/GenBank/DDBJ databases">
        <title>Cohnella phylogeny.</title>
        <authorList>
            <person name="Dunlap C."/>
        </authorList>
    </citation>
    <scope>NUCLEOTIDE SEQUENCE [LARGE SCALE GENOMIC DNA]</scope>
    <source>
        <strain evidence="4 5">DSM 28246</strain>
    </source>
</reference>
<proteinExistence type="predicted"/>
<feature type="domain" description="Inosine/uridine-preferring nucleoside hydrolase" evidence="3">
    <location>
        <begin position="11"/>
        <end position="298"/>
    </location>
</feature>
<dbReference type="Gene3D" id="3.90.245.10">
    <property type="entry name" value="Ribonucleoside hydrolase-like"/>
    <property type="match status" value="1"/>
</dbReference>
<dbReference type="RefSeq" id="WP_185142730.1">
    <property type="nucleotide sequence ID" value="NZ_JACJVP010000019.1"/>
</dbReference>
<dbReference type="GO" id="GO:0006152">
    <property type="term" value="P:purine nucleoside catabolic process"/>
    <property type="evidence" value="ECO:0007669"/>
    <property type="project" value="TreeGrafter"/>
</dbReference>
<keyword evidence="2" id="KW-0326">Glycosidase</keyword>
<evidence type="ECO:0000313" key="4">
    <source>
        <dbReference type="EMBL" id="MBB6671243.1"/>
    </source>
</evidence>
<protein>
    <submittedName>
        <fullName evidence="4">Nucleoside hydrolase</fullName>
    </submittedName>
</protein>
<evidence type="ECO:0000256" key="2">
    <source>
        <dbReference type="ARBA" id="ARBA00023295"/>
    </source>
</evidence>
<dbReference type="Proteomes" id="UP000547209">
    <property type="component" value="Unassembled WGS sequence"/>
</dbReference>
<name>A0A7X0VFF9_9BACL</name>
<evidence type="ECO:0000313" key="5">
    <source>
        <dbReference type="Proteomes" id="UP000547209"/>
    </source>
</evidence>